<organism evidence="1 2">
    <name type="scientific">Rhizopogon vinicolor AM-OR11-026</name>
    <dbReference type="NCBI Taxonomy" id="1314800"/>
    <lineage>
        <taxon>Eukaryota</taxon>
        <taxon>Fungi</taxon>
        <taxon>Dikarya</taxon>
        <taxon>Basidiomycota</taxon>
        <taxon>Agaricomycotina</taxon>
        <taxon>Agaricomycetes</taxon>
        <taxon>Agaricomycetidae</taxon>
        <taxon>Boletales</taxon>
        <taxon>Suillineae</taxon>
        <taxon>Rhizopogonaceae</taxon>
        <taxon>Rhizopogon</taxon>
    </lineage>
</organism>
<protein>
    <recommendedName>
        <fullName evidence="3">F-box domain-containing protein</fullName>
    </recommendedName>
</protein>
<proteinExistence type="predicted"/>
<evidence type="ECO:0000313" key="2">
    <source>
        <dbReference type="Proteomes" id="UP000092154"/>
    </source>
</evidence>
<name>A0A1B7MMM9_9AGAM</name>
<dbReference type="STRING" id="1314800.A0A1B7MMM9"/>
<evidence type="ECO:0008006" key="3">
    <source>
        <dbReference type="Google" id="ProtNLM"/>
    </source>
</evidence>
<dbReference type="OrthoDB" id="2639886at2759"/>
<dbReference type="Proteomes" id="UP000092154">
    <property type="component" value="Unassembled WGS sequence"/>
</dbReference>
<gene>
    <name evidence="1" type="ORF">K503DRAFT_488395</name>
</gene>
<evidence type="ECO:0000313" key="1">
    <source>
        <dbReference type="EMBL" id="OAX33829.1"/>
    </source>
</evidence>
<dbReference type="InParanoid" id="A0A1B7MMM9"/>
<accession>A0A1B7MMM9</accession>
<dbReference type="EMBL" id="KV448699">
    <property type="protein sequence ID" value="OAX33829.1"/>
    <property type="molecule type" value="Genomic_DNA"/>
</dbReference>
<reference evidence="1 2" key="1">
    <citation type="submission" date="2016-06" db="EMBL/GenBank/DDBJ databases">
        <title>Comparative genomics of the ectomycorrhizal sister species Rhizopogon vinicolor and Rhizopogon vesiculosus (Basidiomycota: Boletales) reveals a divergence of the mating type B locus.</title>
        <authorList>
            <consortium name="DOE Joint Genome Institute"/>
            <person name="Mujic A.B."/>
            <person name="Kuo A."/>
            <person name="Tritt A."/>
            <person name="Lipzen A."/>
            <person name="Chen C."/>
            <person name="Johnson J."/>
            <person name="Sharma A."/>
            <person name="Barry K."/>
            <person name="Grigoriev I.V."/>
            <person name="Spatafora J.W."/>
        </authorList>
    </citation>
    <scope>NUCLEOTIDE SEQUENCE [LARGE SCALE GENOMIC DNA]</scope>
    <source>
        <strain evidence="1 2">AM-OR11-026</strain>
    </source>
</reference>
<sequence length="367" mass="41662">MNHTARSPFVNLPIELVMIILRFAARPNFAPNTSRRRRNPYSHALAFCRVSKAARRAVLPEMLETVMLTEEDHVIEFLHALRMQKEYSQQGHRLSFDYIPHIYRIWVGGICEPRRWAFPDPTRDCLPTKPEIDFSILAPVLLSAPSVALDDDNLYLLEGCVKVALHGSFDTDIWHGRDQPRWRTAVLTLLGFINPFHLEECISDGASFFTSLSRVVFVPPVISDDSDSMFAGPLNVPWWMTDFLQSTILQAISVPRSFVKFPDIKEPEVSGMRVDIVTVSTPAALDNSVSLSDDLRGQAIDAKQEESHKIMDPRSGEGIVWRVEYHPICGYSLWVNWEEAWIHGNGVWSVDPSDAGRRIRVVADARL</sequence>
<dbReference type="AlphaFoldDB" id="A0A1B7MMM9"/>
<keyword evidence="2" id="KW-1185">Reference proteome</keyword>